<dbReference type="SMART" id="SM00850">
    <property type="entry name" value="LytTR"/>
    <property type="match status" value="1"/>
</dbReference>
<evidence type="ECO:0000313" key="3">
    <source>
        <dbReference type="EMBL" id="GAA5187750.1"/>
    </source>
</evidence>
<dbReference type="Proteomes" id="UP001501600">
    <property type="component" value="Unassembled WGS sequence"/>
</dbReference>
<protein>
    <recommendedName>
        <fullName evidence="2">HTH LytTR-type domain-containing protein</fullName>
    </recommendedName>
</protein>
<evidence type="ECO:0000256" key="1">
    <source>
        <dbReference type="ARBA" id="ARBA00023012"/>
    </source>
</evidence>
<dbReference type="Pfam" id="PF04397">
    <property type="entry name" value="LytTR"/>
    <property type="match status" value="1"/>
</dbReference>
<gene>
    <name evidence="3" type="ORF">GCM10025772_06080</name>
</gene>
<dbReference type="EMBL" id="BAABLF010000005">
    <property type="protein sequence ID" value="GAA5187750.1"/>
    <property type="molecule type" value="Genomic_DNA"/>
</dbReference>
<feature type="domain" description="HTH LytTR-type" evidence="2">
    <location>
        <begin position="159"/>
        <end position="245"/>
    </location>
</feature>
<organism evidence="3 4">
    <name type="scientific">Ferrimonas gelatinilytica</name>
    <dbReference type="NCBI Taxonomy" id="1255257"/>
    <lineage>
        <taxon>Bacteria</taxon>
        <taxon>Pseudomonadati</taxon>
        <taxon>Pseudomonadota</taxon>
        <taxon>Gammaproteobacteria</taxon>
        <taxon>Alteromonadales</taxon>
        <taxon>Ferrimonadaceae</taxon>
        <taxon>Ferrimonas</taxon>
    </lineage>
</organism>
<accession>A0ABP9RVD5</accession>
<keyword evidence="1" id="KW-0902">Two-component regulatory system</keyword>
<comment type="caution">
    <text evidence="3">The sequence shown here is derived from an EMBL/GenBank/DDBJ whole genome shotgun (WGS) entry which is preliminary data.</text>
</comment>
<evidence type="ECO:0000259" key="2">
    <source>
        <dbReference type="PROSITE" id="PS50930"/>
    </source>
</evidence>
<dbReference type="Gene3D" id="2.40.50.1020">
    <property type="entry name" value="LytTr DNA-binding domain"/>
    <property type="match status" value="1"/>
</dbReference>
<sequence length="272" mass="31138">MEAGFVAVDKNKENGMNEASGEPTVNPVGMAKDWTGCQRLMTAVPGILRIENTSEQLESIRQLFNEVWPQWQLVWCWRGKFLSPEPREVRPVRKVTCSNILSGYLYSLIEKPQSERLHAISCWVSSAAEIVIAANRSRVSRADFAALAELREHMGECAYIKAANQYVELFTPLGRNHLFRLNLHQVESLFSPDPLVRVHRSYMVNPVHVRGLHKKRNGRLRLKLGQTEIPVGECYGDRLRAAFPHWFESVEREPQGAQWLRRIQCDGETEDS</sequence>
<name>A0ABP9RVD5_9GAMM</name>
<reference evidence="4" key="1">
    <citation type="journal article" date="2019" name="Int. J. Syst. Evol. Microbiol.">
        <title>The Global Catalogue of Microorganisms (GCM) 10K type strain sequencing project: providing services to taxonomists for standard genome sequencing and annotation.</title>
        <authorList>
            <consortium name="The Broad Institute Genomics Platform"/>
            <consortium name="The Broad Institute Genome Sequencing Center for Infectious Disease"/>
            <person name="Wu L."/>
            <person name="Ma J."/>
        </authorList>
    </citation>
    <scope>NUCLEOTIDE SEQUENCE [LARGE SCALE GENOMIC DNA]</scope>
    <source>
        <strain evidence="4">JCM 18720</strain>
    </source>
</reference>
<dbReference type="InterPro" id="IPR007492">
    <property type="entry name" value="LytTR_DNA-bd_dom"/>
</dbReference>
<dbReference type="PROSITE" id="PS50930">
    <property type="entry name" value="HTH_LYTTR"/>
    <property type="match status" value="1"/>
</dbReference>
<evidence type="ECO:0000313" key="4">
    <source>
        <dbReference type="Proteomes" id="UP001501600"/>
    </source>
</evidence>
<proteinExistence type="predicted"/>
<keyword evidence="4" id="KW-1185">Reference proteome</keyword>